<dbReference type="Gene3D" id="3.50.50.60">
    <property type="entry name" value="FAD/NAD(P)-binding domain"/>
    <property type="match status" value="1"/>
</dbReference>
<evidence type="ECO:0000256" key="3">
    <source>
        <dbReference type="ARBA" id="ARBA00022827"/>
    </source>
</evidence>
<dbReference type="PANTHER" id="PTHR42923">
    <property type="entry name" value="PROTOPORPHYRINOGEN OXIDASE"/>
    <property type="match status" value="1"/>
</dbReference>
<evidence type="ECO:0000256" key="2">
    <source>
        <dbReference type="ARBA" id="ARBA00022630"/>
    </source>
</evidence>
<keyword evidence="4 8" id="KW-0560">Oxidoreductase</keyword>
<dbReference type="Gene3D" id="1.10.3110.10">
    <property type="entry name" value="protoporphyrinogen ix oxidase, domain 3"/>
    <property type="match status" value="1"/>
</dbReference>
<gene>
    <name evidence="8" type="ORF">MNBD_GAMMA21-1949</name>
</gene>
<dbReference type="PANTHER" id="PTHR42923:SF3">
    <property type="entry name" value="PROTOPORPHYRINOGEN OXIDASE"/>
    <property type="match status" value="1"/>
</dbReference>
<dbReference type="InterPro" id="IPR004572">
    <property type="entry name" value="Protoporphyrinogen_oxidase"/>
</dbReference>
<evidence type="ECO:0000256" key="6">
    <source>
        <dbReference type="ARBA" id="ARBA00023444"/>
    </source>
</evidence>
<accession>A0A3B1AZL8</accession>
<evidence type="ECO:0000256" key="4">
    <source>
        <dbReference type="ARBA" id="ARBA00023002"/>
    </source>
</evidence>
<dbReference type="InterPro" id="IPR050464">
    <property type="entry name" value="Zeta_carotene_desat/Oxidored"/>
</dbReference>
<evidence type="ECO:0000256" key="1">
    <source>
        <dbReference type="ARBA" id="ARBA00001974"/>
    </source>
</evidence>
<proteinExistence type="predicted"/>
<dbReference type="EMBL" id="UOFR01000067">
    <property type="protein sequence ID" value="VAW99494.1"/>
    <property type="molecule type" value="Genomic_DNA"/>
</dbReference>
<keyword evidence="2" id="KW-0285">Flavoprotein</keyword>
<dbReference type="Pfam" id="PF01593">
    <property type="entry name" value="Amino_oxidase"/>
    <property type="match status" value="1"/>
</dbReference>
<keyword evidence="3" id="KW-0274">FAD</keyword>
<evidence type="ECO:0000259" key="7">
    <source>
        <dbReference type="Pfam" id="PF01593"/>
    </source>
</evidence>
<dbReference type="GO" id="GO:0004729">
    <property type="term" value="F:oxygen-dependent protoporphyrinogen oxidase activity"/>
    <property type="evidence" value="ECO:0007669"/>
    <property type="project" value="UniProtKB-EC"/>
</dbReference>
<dbReference type="EC" id="1.3.3.4" evidence="8"/>
<evidence type="ECO:0000313" key="8">
    <source>
        <dbReference type="EMBL" id="VAW99494.1"/>
    </source>
</evidence>
<protein>
    <submittedName>
        <fullName evidence="8">Protoporphyrinogen IX oxidase, aerobic, HemY</fullName>
        <ecNumber evidence="8">1.3.3.4</ecNumber>
    </submittedName>
</protein>
<comment type="cofactor">
    <cofactor evidence="1">
        <name>FAD</name>
        <dbReference type="ChEBI" id="CHEBI:57692"/>
    </cofactor>
</comment>
<organism evidence="8">
    <name type="scientific">hydrothermal vent metagenome</name>
    <dbReference type="NCBI Taxonomy" id="652676"/>
    <lineage>
        <taxon>unclassified sequences</taxon>
        <taxon>metagenomes</taxon>
        <taxon>ecological metagenomes</taxon>
    </lineage>
</organism>
<dbReference type="Gene3D" id="3.90.660.20">
    <property type="entry name" value="Protoporphyrinogen oxidase, mitochondrial, domain 2"/>
    <property type="match status" value="1"/>
</dbReference>
<dbReference type="AlphaFoldDB" id="A0A3B1AZL8"/>
<dbReference type="GO" id="GO:0006783">
    <property type="term" value="P:heme biosynthetic process"/>
    <property type="evidence" value="ECO:0007669"/>
    <property type="project" value="UniProtKB-KW"/>
</dbReference>
<dbReference type="InterPro" id="IPR036188">
    <property type="entry name" value="FAD/NAD-bd_sf"/>
</dbReference>
<dbReference type="SUPFAM" id="SSF51905">
    <property type="entry name" value="FAD/NAD(P)-binding domain"/>
    <property type="match status" value="1"/>
</dbReference>
<evidence type="ECO:0000256" key="5">
    <source>
        <dbReference type="ARBA" id="ARBA00023133"/>
    </source>
</evidence>
<dbReference type="NCBIfam" id="TIGR00562">
    <property type="entry name" value="proto_IX_ox"/>
    <property type="match status" value="1"/>
</dbReference>
<keyword evidence="5" id="KW-0350">Heme biosynthesis</keyword>
<reference evidence="8" key="1">
    <citation type="submission" date="2018-06" db="EMBL/GenBank/DDBJ databases">
        <authorList>
            <person name="Zhirakovskaya E."/>
        </authorList>
    </citation>
    <scope>NUCLEOTIDE SEQUENCE</scope>
</reference>
<sequence length="474" mass="52374">MSQTDVLIVGAGISGLSLAWWLSQQGVSVEIWEADERIGGKIKSTRQDGYLTERAASMVMNFRPEVTELLYETGLDAVKTSRLPESEVRRYLLHNKQLTALPMRMGSMITSPLWSLRGKLRLLAEPFIPPCYRQDETVSQFVTRRFGKEMLEKAMEPFVAGTLAADSDLASAAACLPRLTALERKYGSITAGVLINRLLRRRTACGTETFSFYGGIETLVETLARTPGVQIATRFQVTGLERKTRDWQITANTPDGERVLRASQVVVTTPAAKTAELVAPFNKKLAHLLRDIHYAPVNVVHMGFDRTAIDHALDGTGFLVPRNALNKENQGLTGNLWMSSLFPNRAPNGKVLLSSYIGGARMPEVQDWDTEHCLHKTLSCLSHLLGIKGEPEMVKIDRHVQALPLYHGAHQARLQSIASHLQQIPGLHLEANYRGGVSVRDRIARSRVMATKIMASLPKPGRADALFAPVLGPN</sequence>
<dbReference type="SUPFAM" id="SSF54373">
    <property type="entry name" value="FAD-linked reductases, C-terminal domain"/>
    <property type="match status" value="1"/>
</dbReference>
<comment type="pathway">
    <text evidence="6">Porphyrin-containing compound metabolism.</text>
</comment>
<feature type="domain" description="Amine oxidase" evidence="7">
    <location>
        <begin position="13"/>
        <end position="404"/>
    </location>
</feature>
<dbReference type="InterPro" id="IPR002937">
    <property type="entry name" value="Amino_oxidase"/>
</dbReference>
<name>A0A3B1AZL8_9ZZZZ</name>